<reference evidence="2" key="1">
    <citation type="submission" date="2022-08" db="UniProtKB">
        <authorList>
            <consortium name="EnsemblMetazoa"/>
        </authorList>
    </citation>
    <scope>IDENTIFICATION</scope>
</reference>
<feature type="transmembrane region" description="Helical" evidence="1">
    <location>
        <begin position="51"/>
        <end position="72"/>
    </location>
</feature>
<keyword evidence="1" id="KW-0812">Transmembrane</keyword>
<name>A0A8W7PJ72_ANOCL</name>
<dbReference type="AlphaFoldDB" id="A0A8W7PJ72"/>
<evidence type="ECO:0000313" key="2">
    <source>
        <dbReference type="EnsemblMetazoa" id="ACOM032033-PA.1"/>
    </source>
</evidence>
<dbReference type="EnsemblMetazoa" id="ACOM032033-RA">
    <property type="protein sequence ID" value="ACOM032033-PA.1"/>
    <property type="gene ID" value="ACOM032033"/>
</dbReference>
<feature type="transmembrane region" description="Helical" evidence="1">
    <location>
        <begin position="79"/>
        <end position="100"/>
    </location>
</feature>
<protein>
    <submittedName>
        <fullName evidence="2">Uncharacterized protein</fullName>
    </submittedName>
</protein>
<evidence type="ECO:0000256" key="1">
    <source>
        <dbReference type="SAM" id="Phobius"/>
    </source>
</evidence>
<dbReference type="Proteomes" id="UP000075882">
    <property type="component" value="Unassembled WGS sequence"/>
</dbReference>
<proteinExistence type="predicted"/>
<keyword evidence="1" id="KW-0472">Membrane</keyword>
<dbReference type="VEuPathDB" id="VectorBase:ACON2_043222"/>
<sequence>LVSVHLNYRYSSRSDIAMQPNLGNRRLSICGWKKSGSDKSKLMPWDLIDRMVGPIICCHAAAILLSGALNLLRISQVSALVLFILFTILTVSGVLFYHSLTRNLTQFGETFPTLPTGVRTPHGAAPYAFPLLCGIKTKLFVLG</sequence>
<keyword evidence="1" id="KW-1133">Transmembrane helix</keyword>
<accession>A0A8W7PJ72</accession>
<organism evidence="2">
    <name type="scientific">Anopheles coluzzii</name>
    <name type="common">African malaria mosquito</name>
    <dbReference type="NCBI Taxonomy" id="1518534"/>
    <lineage>
        <taxon>Eukaryota</taxon>
        <taxon>Metazoa</taxon>
        <taxon>Ecdysozoa</taxon>
        <taxon>Arthropoda</taxon>
        <taxon>Hexapoda</taxon>
        <taxon>Insecta</taxon>
        <taxon>Pterygota</taxon>
        <taxon>Neoptera</taxon>
        <taxon>Endopterygota</taxon>
        <taxon>Diptera</taxon>
        <taxon>Nematocera</taxon>
        <taxon>Culicoidea</taxon>
        <taxon>Culicidae</taxon>
        <taxon>Anophelinae</taxon>
        <taxon>Anopheles</taxon>
    </lineage>
</organism>